<evidence type="ECO:0000313" key="4">
    <source>
        <dbReference type="Proteomes" id="UP000092024"/>
    </source>
</evidence>
<evidence type="ECO:0000256" key="2">
    <source>
        <dbReference type="SAM" id="SignalP"/>
    </source>
</evidence>
<keyword evidence="4" id="KW-1185">Reference proteome</keyword>
<feature type="chain" id="PRO_5038642528" description="Antigen I/II N-terminal domain-containing protein" evidence="2">
    <location>
        <begin position="22"/>
        <end position="220"/>
    </location>
</feature>
<keyword evidence="2" id="KW-0732">Signal</keyword>
<evidence type="ECO:0000256" key="1">
    <source>
        <dbReference type="SAM" id="MobiDB-lite"/>
    </source>
</evidence>
<dbReference type="STRING" id="1844972.A7K91_05020"/>
<sequence>MKKLLLVLTAVSTLLLSACGAAQNNNEGTVNESKETAGAPAEGSENAAPTEAAKEEKNEAIEVDKGLFNNEVTLPASMFEGQAYEEIVAQAKEEGIDEVIQNDDGSVTYKMSKSVYKKMMDEMEKGMLDYVSELKSGENFASIKDVTHNKTFSEFTLIVDKAAYEGGFDGMASLGIVVVASYYQLFSGVSSDDLKITINAQDEATKEIFNTRVYPEALEQ</sequence>
<dbReference type="RefSeq" id="WP_068684136.1">
    <property type="nucleotide sequence ID" value="NZ_LYPA01000064.1"/>
</dbReference>
<organism evidence="3 4">
    <name type="scientific">Paenibacillus oryzae</name>
    <dbReference type="NCBI Taxonomy" id="1844972"/>
    <lineage>
        <taxon>Bacteria</taxon>
        <taxon>Bacillati</taxon>
        <taxon>Bacillota</taxon>
        <taxon>Bacilli</taxon>
        <taxon>Bacillales</taxon>
        <taxon>Paenibacillaceae</taxon>
        <taxon>Paenibacillus</taxon>
    </lineage>
</organism>
<name>A0A1A5YH94_9BACL</name>
<dbReference type="PROSITE" id="PS51257">
    <property type="entry name" value="PROKAR_LIPOPROTEIN"/>
    <property type="match status" value="1"/>
</dbReference>
<feature type="signal peptide" evidence="2">
    <location>
        <begin position="1"/>
        <end position="21"/>
    </location>
</feature>
<proteinExistence type="predicted"/>
<dbReference type="EMBL" id="LYPA01000064">
    <property type="protein sequence ID" value="OBR64944.1"/>
    <property type="molecule type" value="Genomic_DNA"/>
</dbReference>
<evidence type="ECO:0008006" key="5">
    <source>
        <dbReference type="Google" id="ProtNLM"/>
    </source>
</evidence>
<dbReference type="AlphaFoldDB" id="A0A1A5YH94"/>
<accession>A0A1A5YH94</accession>
<gene>
    <name evidence="3" type="ORF">A7K91_05020</name>
</gene>
<feature type="region of interest" description="Disordered" evidence="1">
    <location>
        <begin position="24"/>
        <end position="57"/>
    </location>
</feature>
<evidence type="ECO:0000313" key="3">
    <source>
        <dbReference type="EMBL" id="OBR64944.1"/>
    </source>
</evidence>
<dbReference type="Proteomes" id="UP000092024">
    <property type="component" value="Unassembled WGS sequence"/>
</dbReference>
<protein>
    <recommendedName>
        <fullName evidence="5">Antigen I/II N-terminal domain-containing protein</fullName>
    </recommendedName>
</protein>
<reference evidence="3 4" key="1">
    <citation type="submission" date="2016-05" db="EMBL/GenBank/DDBJ databases">
        <title>Paenibacillus oryzae. sp. nov., isolated from the rice root.</title>
        <authorList>
            <person name="Zhang J."/>
            <person name="Zhang X."/>
        </authorList>
    </citation>
    <scope>NUCLEOTIDE SEQUENCE [LARGE SCALE GENOMIC DNA]</scope>
    <source>
        <strain evidence="3 4">1DrF-4</strain>
    </source>
</reference>
<comment type="caution">
    <text evidence="3">The sequence shown here is derived from an EMBL/GenBank/DDBJ whole genome shotgun (WGS) entry which is preliminary data.</text>
</comment>